<evidence type="ECO:0000256" key="1">
    <source>
        <dbReference type="SAM" id="Coils"/>
    </source>
</evidence>
<organism evidence="3 4">
    <name type="scientific">Clostridium innocuum</name>
    <dbReference type="NCBI Taxonomy" id="1522"/>
    <lineage>
        <taxon>Bacteria</taxon>
        <taxon>Bacillati</taxon>
        <taxon>Bacillota</taxon>
        <taxon>Clostridia</taxon>
        <taxon>Eubacteriales</taxon>
        <taxon>Clostridiaceae</taxon>
        <taxon>Clostridium</taxon>
    </lineage>
</organism>
<protein>
    <recommendedName>
        <fullName evidence="5">Terminase</fullName>
    </recommendedName>
</protein>
<comment type="caution">
    <text evidence="3">The sequence shown here is derived from an EMBL/GenBank/DDBJ whole genome shotgun (WGS) entry which is preliminary data.</text>
</comment>
<evidence type="ECO:0000256" key="2">
    <source>
        <dbReference type="SAM" id="MobiDB-lite"/>
    </source>
</evidence>
<dbReference type="RefSeq" id="WP_044906426.1">
    <property type="nucleotide sequence ID" value="NZ_JAQCQO010000057.1"/>
</dbReference>
<accession>A0A099I503</accession>
<name>A0A099I503_CLOIN</name>
<sequence length="231" mass="26633">MKEEWELAYEDRCNGMKMKDIADKYGKSIDTIKSWKRRHWNMKKGAPINAPLKKKKGAPPDNKNAVGNAGGAPPKNQNACKHGLSSKWLPQEVMEIIGEMPKDEIDVLWHQIQLQYAAIMRSQKIMWVKNECDNDTSTSDEPYIVRYANDKQETFLRAQSRAMSELRSMIKQYNELLHKNWDTASAIQKAQLEQLRAQTDKLTGNNAEIEDLEETDDMIYGEDIKEKNDTV</sequence>
<feature type="region of interest" description="Disordered" evidence="2">
    <location>
        <begin position="48"/>
        <end position="80"/>
    </location>
</feature>
<evidence type="ECO:0000313" key="4">
    <source>
        <dbReference type="Proteomes" id="UP000030008"/>
    </source>
</evidence>
<dbReference type="EMBL" id="JQIF01000072">
    <property type="protein sequence ID" value="KGJ52322.1"/>
    <property type="molecule type" value="Genomic_DNA"/>
</dbReference>
<reference evidence="3 4" key="1">
    <citation type="submission" date="2014-08" db="EMBL/GenBank/DDBJ databases">
        <title>Clostridium innocuum, an unnegligible vancomycin-resistant pathogen causing extra-intestinal infections.</title>
        <authorList>
            <person name="Feng Y."/>
            <person name="Chiu C.-H."/>
        </authorList>
    </citation>
    <scope>NUCLEOTIDE SEQUENCE [LARGE SCALE GENOMIC DNA]</scope>
    <source>
        <strain evidence="3 4">AN88</strain>
    </source>
</reference>
<proteinExistence type="predicted"/>
<dbReference type="Proteomes" id="UP000030008">
    <property type="component" value="Unassembled WGS sequence"/>
</dbReference>
<dbReference type="AlphaFoldDB" id="A0A099I503"/>
<gene>
    <name evidence="3" type="ORF">CIAN88_15370</name>
</gene>
<evidence type="ECO:0000313" key="3">
    <source>
        <dbReference type="EMBL" id="KGJ52322.1"/>
    </source>
</evidence>
<feature type="coiled-coil region" evidence="1">
    <location>
        <begin position="156"/>
        <end position="215"/>
    </location>
</feature>
<evidence type="ECO:0008006" key="5">
    <source>
        <dbReference type="Google" id="ProtNLM"/>
    </source>
</evidence>
<keyword evidence="1" id="KW-0175">Coiled coil</keyword>
<dbReference type="NCBIfam" id="NF040601">
    <property type="entry name" value="TerS_not_xtmA"/>
    <property type="match status" value="1"/>
</dbReference>